<proteinExistence type="predicted"/>
<organism evidence="1 2">
    <name type="scientific">Streptococcus anginosus</name>
    <dbReference type="NCBI Taxonomy" id="1328"/>
    <lineage>
        <taxon>Bacteria</taxon>
        <taxon>Bacillati</taxon>
        <taxon>Bacillota</taxon>
        <taxon>Bacilli</taxon>
        <taxon>Lactobacillales</taxon>
        <taxon>Streptococcaceae</taxon>
        <taxon>Streptococcus</taxon>
        <taxon>Streptococcus anginosus group</taxon>
    </lineage>
</organism>
<dbReference type="Proteomes" id="UP000403538">
    <property type="component" value="Unassembled WGS sequence"/>
</dbReference>
<gene>
    <name evidence="1" type="ORF">NCTC11062_02010</name>
</gene>
<evidence type="ECO:0000313" key="1">
    <source>
        <dbReference type="EMBL" id="VTS50649.1"/>
    </source>
</evidence>
<reference evidence="1 2" key="1">
    <citation type="submission" date="2019-05" db="EMBL/GenBank/DDBJ databases">
        <authorList>
            <consortium name="Pathogen Informatics"/>
        </authorList>
    </citation>
    <scope>NUCLEOTIDE SEQUENCE [LARGE SCALE GENOMIC DNA]</scope>
    <source>
        <strain evidence="1 2">NCTC11062</strain>
    </source>
</reference>
<dbReference type="RefSeq" id="WP_260664255.1">
    <property type="nucleotide sequence ID" value="NZ_CABEID010000002.1"/>
</dbReference>
<evidence type="ECO:0000313" key="2">
    <source>
        <dbReference type="Proteomes" id="UP000403538"/>
    </source>
</evidence>
<name>A0A4V0AB33_STRAP</name>
<sequence length="151" mass="17703">MAQLWGEAVAIYKKGFNLTFDDDFEDELAVYKEQFTYRDEAESQIYDYLDMLVPEDWDAMTVAQHISIRGAISIMERIETRQEMLMVGTELQGSVSAKQILKNVFDIDSARGERIARKIKLIMDNNIDFEYKIRKINGKSIRAYFRKNIQK</sequence>
<dbReference type="AlphaFoldDB" id="A0A4V0AB33"/>
<protein>
    <submittedName>
        <fullName evidence="1">Phage protein</fullName>
    </submittedName>
</protein>
<accession>A0A4V0AB33</accession>
<dbReference type="EMBL" id="CABEID010000002">
    <property type="protein sequence ID" value="VTS50649.1"/>
    <property type="molecule type" value="Genomic_DNA"/>
</dbReference>